<dbReference type="Pfam" id="PF11116">
    <property type="entry name" value="DUF2624"/>
    <property type="match status" value="1"/>
</dbReference>
<comment type="caution">
    <text evidence="1">The sequence shown here is derived from an EMBL/GenBank/DDBJ whole genome shotgun (WGS) entry which is preliminary data.</text>
</comment>
<evidence type="ECO:0000313" key="1">
    <source>
        <dbReference type="EMBL" id="GGJ83211.1"/>
    </source>
</evidence>
<name>A0A917PLD7_9BACI</name>
<evidence type="ECO:0000313" key="2">
    <source>
        <dbReference type="Proteomes" id="UP000658382"/>
    </source>
</evidence>
<keyword evidence="1" id="KW-0808">Transferase</keyword>
<gene>
    <name evidence="1" type="ORF">GCM10007063_02150</name>
</gene>
<sequence>MSAFLKQLINKKLKQLSPDELLHYAHQYNFSISRKQAEDITTYLKQHPIEPFDPEYRARMFKEIAHITDKETADKARSLFQGIIKSYGLEGFF</sequence>
<keyword evidence="2" id="KW-1185">Reference proteome</keyword>
<reference evidence="1" key="2">
    <citation type="submission" date="2020-09" db="EMBL/GenBank/DDBJ databases">
        <authorList>
            <person name="Sun Q."/>
            <person name="Ohkuma M."/>
        </authorList>
    </citation>
    <scope>NUCLEOTIDE SEQUENCE</scope>
    <source>
        <strain evidence="1">JCM 12580</strain>
    </source>
</reference>
<reference evidence="1" key="1">
    <citation type="journal article" date="2014" name="Int. J. Syst. Evol. Microbiol.">
        <title>Complete genome sequence of Corynebacterium casei LMG S-19264T (=DSM 44701T), isolated from a smear-ripened cheese.</title>
        <authorList>
            <consortium name="US DOE Joint Genome Institute (JGI-PGF)"/>
            <person name="Walter F."/>
            <person name="Albersmeier A."/>
            <person name="Kalinowski J."/>
            <person name="Ruckert C."/>
        </authorList>
    </citation>
    <scope>NUCLEOTIDE SEQUENCE</scope>
    <source>
        <strain evidence="1">JCM 12580</strain>
    </source>
</reference>
<keyword evidence="1" id="KW-0489">Methyltransferase</keyword>
<proteinExistence type="predicted"/>
<dbReference type="RefSeq" id="WP_188631205.1">
    <property type="nucleotide sequence ID" value="NZ_BMNQ01000002.1"/>
</dbReference>
<accession>A0A917PLD7</accession>
<dbReference type="AlphaFoldDB" id="A0A917PLD7"/>
<organism evidence="1 2">
    <name type="scientific">Lentibacillus kapialis</name>
    <dbReference type="NCBI Taxonomy" id="340214"/>
    <lineage>
        <taxon>Bacteria</taxon>
        <taxon>Bacillati</taxon>
        <taxon>Bacillota</taxon>
        <taxon>Bacilli</taxon>
        <taxon>Bacillales</taxon>
        <taxon>Bacillaceae</taxon>
        <taxon>Lentibacillus</taxon>
    </lineage>
</organism>
<dbReference type="EMBL" id="BMNQ01000002">
    <property type="protein sequence ID" value="GGJ83211.1"/>
    <property type="molecule type" value="Genomic_DNA"/>
</dbReference>
<dbReference type="Proteomes" id="UP000658382">
    <property type="component" value="Unassembled WGS sequence"/>
</dbReference>
<protein>
    <submittedName>
        <fullName evidence="1">tRNA methyltransferase</fullName>
    </submittedName>
</protein>
<dbReference type="GO" id="GO:0008168">
    <property type="term" value="F:methyltransferase activity"/>
    <property type="evidence" value="ECO:0007669"/>
    <property type="project" value="UniProtKB-KW"/>
</dbReference>
<dbReference type="InterPro" id="IPR020277">
    <property type="entry name" value="DUF2624"/>
</dbReference>
<dbReference type="GO" id="GO:0032259">
    <property type="term" value="P:methylation"/>
    <property type="evidence" value="ECO:0007669"/>
    <property type="project" value="UniProtKB-KW"/>
</dbReference>